<keyword evidence="6" id="KW-1185">Reference proteome</keyword>
<dbReference type="OrthoDB" id="9786940at2"/>
<evidence type="ECO:0000256" key="4">
    <source>
        <dbReference type="PIRSR" id="PIRSR015582-2"/>
    </source>
</evidence>
<dbReference type="InterPro" id="IPR015813">
    <property type="entry name" value="Pyrv/PenolPyrv_kinase-like_dom"/>
</dbReference>
<reference evidence="5 6" key="1">
    <citation type="submission" date="2014-11" db="EMBL/GenBank/DDBJ databases">
        <title>Genome sequence and analysis of novel Kurthia sp.</title>
        <authorList>
            <person name="Lawson J.N."/>
            <person name="Gonzalez J.E."/>
            <person name="Rinauldi L."/>
            <person name="Xuan Z."/>
            <person name="Firman A."/>
            <person name="Shaddox L."/>
            <person name="Trudeau A."/>
            <person name="Shah S."/>
            <person name="Reiman D."/>
        </authorList>
    </citation>
    <scope>NUCLEOTIDE SEQUENCE [LARGE SCALE GENOMIC DNA]</scope>
    <source>
        <strain evidence="5 6">3B1D</strain>
    </source>
</reference>
<dbReference type="PANTHER" id="PTHR32308:SF10">
    <property type="entry name" value="CITRATE LYASE SUBUNIT BETA"/>
    <property type="match status" value="1"/>
</dbReference>
<dbReference type="RefSeq" id="WP_126990462.1">
    <property type="nucleotide sequence ID" value="NZ_JTFC01000029.1"/>
</dbReference>
<comment type="cofactor">
    <cofactor evidence="1">
        <name>Mg(2+)</name>
        <dbReference type="ChEBI" id="CHEBI:18420"/>
    </cofactor>
</comment>
<dbReference type="Proteomes" id="UP000288623">
    <property type="component" value="Unassembled WGS sequence"/>
</dbReference>
<accession>A0A433RUU1</accession>
<comment type="caution">
    <text evidence="5">The sequence shown here is derived from an EMBL/GenBank/DDBJ whole genome shotgun (WGS) entry which is preliminary data.</text>
</comment>
<gene>
    <name evidence="5" type="ORF">QI30_08225</name>
</gene>
<dbReference type="Gene3D" id="3.20.20.60">
    <property type="entry name" value="Phosphoenolpyruvate-binding domains"/>
    <property type="match status" value="2"/>
</dbReference>
<evidence type="ECO:0000313" key="6">
    <source>
        <dbReference type="Proteomes" id="UP000288623"/>
    </source>
</evidence>
<dbReference type="EMBL" id="JTFC01000029">
    <property type="protein sequence ID" value="RUS57043.1"/>
    <property type="molecule type" value="Genomic_DNA"/>
</dbReference>
<organism evidence="5 6">
    <name type="scientific">Candidatus Kurthia intestinigallinarum</name>
    <dbReference type="NCBI Taxonomy" id="1562256"/>
    <lineage>
        <taxon>Bacteria</taxon>
        <taxon>Bacillati</taxon>
        <taxon>Bacillota</taxon>
        <taxon>Bacilli</taxon>
        <taxon>Bacillales</taxon>
        <taxon>Caryophanaceae</taxon>
        <taxon>Kurthia</taxon>
    </lineage>
</organism>
<evidence type="ECO:0000256" key="1">
    <source>
        <dbReference type="ARBA" id="ARBA00001946"/>
    </source>
</evidence>
<name>A0A433RUU1_9BACL</name>
<sequence>MRFHNHLSEQQLTMILSKLPKPFTKHTNKEDLALGLGAAMYTPGTRTQISEDVRTKKFPQLTTLIIDLEDAVADHDVALALENTYATLLEIDRFLATNQLTEDELPLLFVRARTPKHLEEVVTKLRPVQHLLTGYVMPKFELENGAAYLHVLKRERAKGYQLYAMPVLETANLLYKENRLAQLKNLHELLHEHREMILNVRIGATDFLGVYGIRRKRHQSLYDVLVLRDGLTDILNIFGRQEDGFIISGAVWEYFDSPTTLQDGPVATKTLTPALQGLQKECELDKLNGFQGKTVIHPTHVQFVNAYYAVSQEDYADALAILDHAEDAGVLKSTYGNKMNEMKPHHYWATRIVRQAEMYGVLLPQKTHLDLM</sequence>
<proteinExistence type="predicted"/>
<keyword evidence="2 4" id="KW-0479">Metal-binding</keyword>
<dbReference type="InterPro" id="IPR011206">
    <property type="entry name" value="Citrate_lyase_beta/mcl1/mcl2"/>
</dbReference>
<dbReference type="Pfam" id="PF15617">
    <property type="entry name" value="C-C_Bond_Lyase"/>
    <property type="match status" value="1"/>
</dbReference>
<evidence type="ECO:0000313" key="5">
    <source>
        <dbReference type="EMBL" id="RUS57043.1"/>
    </source>
</evidence>
<dbReference type="GO" id="GO:0006107">
    <property type="term" value="P:oxaloacetate metabolic process"/>
    <property type="evidence" value="ECO:0007669"/>
    <property type="project" value="TreeGrafter"/>
</dbReference>
<protein>
    <recommendedName>
        <fullName evidence="7">Citrate lyase subunit beta</fullName>
    </recommendedName>
</protein>
<dbReference type="PANTHER" id="PTHR32308">
    <property type="entry name" value="LYASE BETA SUBUNIT, PUTATIVE (AFU_ORTHOLOGUE AFUA_4G13030)-RELATED"/>
    <property type="match status" value="1"/>
</dbReference>
<evidence type="ECO:0000256" key="3">
    <source>
        <dbReference type="ARBA" id="ARBA00022842"/>
    </source>
</evidence>
<evidence type="ECO:0008006" key="7">
    <source>
        <dbReference type="Google" id="ProtNLM"/>
    </source>
</evidence>
<dbReference type="PIRSF" id="PIRSF015582">
    <property type="entry name" value="Cit_lyase_B"/>
    <property type="match status" value="1"/>
</dbReference>
<feature type="binding site" evidence="4">
    <location>
        <position position="206"/>
    </location>
    <ligand>
        <name>Mg(2+)</name>
        <dbReference type="ChEBI" id="CHEBI:18420"/>
    </ligand>
</feature>
<dbReference type="SUPFAM" id="SSF51621">
    <property type="entry name" value="Phosphoenolpyruvate/pyruvate domain"/>
    <property type="match status" value="1"/>
</dbReference>
<evidence type="ECO:0000256" key="2">
    <source>
        <dbReference type="ARBA" id="ARBA00022723"/>
    </source>
</evidence>
<keyword evidence="3 4" id="KW-0460">Magnesium</keyword>
<dbReference type="InterPro" id="IPR040442">
    <property type="entry name" value="Pyrv_kinase-like_dom_sf"/>
</dbReference>
<dbReference type="AlphaFoldDB" id="A0A433RUU1"/>
<dbReference type="GO" id="GO:0000287">
    <property type="term" value="F:magnesium ion binding"/>
    <property type="evidence" value="ECO:0007669"/>
    <property type="project" value="TreeGrafter"/>
</dbReference>
<dbReference type="GO" id="GO:0003824">
    <property type="term" value="F:catalytic activity"/>
    <property type="evidence" value="ECO:0007669"/>
    <property type="project" value="InterPro"/>
</dbReference>
<dbReference type="InterPro" id="IPR039480">
    <property type="entry name" value="C-C_Bond_Lyase-like"/>
</dbReference>